<dbReference type="NCBIfam" id="TIGR00310">
    <property type="entry name" value="ZPR1_znf"/>
    <property type="match status" value="2"/>
</dbReference>
<keyword evidence="2" id="KW-0479">Metal-binding</keyword>
<dbReference type="GO" id="GO:0005634">
    <property type="term" value="C:nucleus"/>
    <property type="evidence" value="ECO:0007669"/>
    <property type="project" value="TreeGrafter"/>
</dbReference>
<dbReference type="Gene3D" id="2.60.120.1040">
    <property type="entry name" value="ZPR1, A/B domain"/>
    <property type="match status" value="2"/>
</dbReference>
<dbReference type="Pfam" id="PF22794">
    <property type="entry name" value="jr-ZPR1"/>
    <property type="match status" value="2"/>
</dbReference>
<dbReference type="InterPro" id="IPR042451">
    <property type="entry name" value="ZPR1_A/B_dom"/>
</dbReference>
<name>A0AAD1XDE4_EUPCR</name>
<comment type="caution">
    <text evidence="7">The sequence shown here is derived from an EMBL/GenBank/DDBJ whole genome shotgun (WGS) entry which is preliminary data.</text>
</comment>
<feature type="region of interest" description="Disordered" evidence="5">
    <location>
        <begin position="216"/>
        <end position="244"/>
    </location>
</feature>
<dbReference type="GO" id="GO:0008270">
    <property type="term" value="F:zinc ion binding"/>
    <property type="evidence" value="ECO:0007669"/>
    <property type="project" value="UniProtKB-KW"/>
</dbReference>
<dbReference type="AlphaFoldDB" id="A0AAD1XDE4"/>
<evidence type="ECO:0000259" key="6">
    <source>
        <dbReference type="SMART" id="SM00709"/>
    </source>
</evidence>
<dbReference type="PANTHER" id="PTHR10876">
    <property type="entry name" value="ZINC FINGER PROTEIN ZPR1"/>
    <property type="match status" value="1"/>
</dbReference>
<evidence type="ECO:0000256" key="5">
    <source>
        <dbReference type="SAM" id="MobiDB-lite"/>
    </source>
</evidence>
<organism evidence="7 8">
    <name type="scientific">Euplotes crassus</name>
    <dbReference type="NCBI Taxonomy" id="5936"/>
    <lineage>
        <taxon>Eukaryota</taxon>
        <taxon>Sar</taxon>
        <taxon>Alveolata</taxon>
        <taxon>Ciliophora</taxon>
        <taxon>Intramacronucleata</taxon>
        <taxon>Spirotrichea</taxon>
        <taxon>Hypotrichia</taxon>
        <taxon>Euplotida</taxon>
        <taxon>Euplotidae</taxon>
        <taxon>Moneuplotes</taxon>
    </lineage>
</organism>
<feature type="domain" description="Zinc finger ZPR1-type" evidence="6">
    <location>
        <begin position="285"/>
        <end position="442"/>
    </location>
</feature>
<dbReference type="FunFam" id="2.20.25.420:FF:000001">
    <property type="entry name" value="Zinc finger protein ZPR1"/>
    <property type="match status" value="1"/>
</dbReference>
<evidence type="ECO:0000256" key="1">
    <source>
        <dbReference type="ARBA" id="ARBA00008354"/>
    </source>
</evidence>
<dbReference type="FunFam" id="2.60.120.1040:FF:000006">
    <property type="entry name" value="Zinc finger protein zpr1"/>
    <property type="match status" value="1"/>
</dbReference>
<evidence type="ECO:0000256" key="3">
    <source>
        <dbReference type="ARBA" id="ARBA00022771"/>
    </source>
</evidence>
<evidence type="ECO:0000313" key="8">
    <source>
        <dbReference type="Proteomes" id="UP001295684"/>
    </source>
</evidence>
<dbReference type="PANTHER" id="PTHR10876:SF0">
    <property type="entry name" value="ZINC FINGER PROTEIN ZPR1"/>
    <property type="match status" value="1"/>
</dbReference>
<keyword evidence="4" id="KW-0862">Zinc</keyword>
<evidence type="ECO:0000256" key="4">
    <source>
        <dbReference type="ARBA" id="ARBA00022833"/>
    </source>
</evidence>
<proteinExistence type="inferred from homology"/>
<dbReference type="InterPro" id="IPR004457">
    <property type="entry name" value="Znf_ZPR1"/>
</dbReference>
<dbReference type="EMBL" id="CAMPGE010007590">
    <property type="protein sequence ID" value="CAI2366506.1"/>
    <property type="molecule type" value="Genomic_DNA"/>
</dbReference>
<evidence type="ECO:0000256" key="2">
    <source>
        <dbReference type="ARBA" id="ARBA00022723"/>
    </source>
</evidence>
<dbReference type="InterPro" id="IPR042452">
    <property type="entry name" value="ZPR1_Znf1/2"/>
</dbReference>
<keyword evidence="8" id="KW-1185">Reference proteome</keyword>
<dbReference type="Gene3D" id="2.20.25.420">
    <property type="entry name" value="ZPR1, zinc finger domain"/>
    <property type="match status" value="2"/>
</dbReference>
<dbReference type="InterPro" id="IPR040141">
    <property type="entry name" value="ZPR1"/>
</dbReference>
<accession>A0AAD1XDE4</accession>
<dbReference type="Proteomes" id="UP001295684">
    <property type="component" value="Unassembled WGS sequence"/>
</dbReference>
<protein>
    <recommendedName>
        <fullName evidence="6">Zinc finger ZPR1-type domain-containing protein</fullName>
    </recommendedName>
</protein>
<feature type="compositionally biased region" description="Basic and acidic residues" evidence="5">
    <location>
        <begin position="216"/>
        <end position="243"/>
    </location>
</feature>
<keyword evidence="3" id="KW-0863">Zinc-finger</keyword>
<feature type="domain" description="Zinc finger ZPR1-type" evidence="6">
    <location>
        <begin position="23"/>
        <end position="182"/>
    </location>
</feature>
<comment type="similarity">
    <text evidence="1">Belongs to the ZPR1 family.</text>
</comment>
<gene>
    <name evidence="7" type="ORF">ECRASSUSDP1_LOCUS7779</name>
</gene>
<sequence>MEAETYKDFMKISPDAPVQTIPSLCPLCEKTGETRLLTTKVPFFKSIILSSFSCDECGNTNNDVTFGGEIAEKGVEIDVNIYSKETLNRFVVKSEWAIITIPEIELEIPKTTQKGSIKTIEGYLRATADHLKLNQEERRITDPDSAMKIDEFIEKLEEMCLGMHMPWHFKIDDPSGNSFVQNPHAPANDVYCKIKHYERSSKELVEMGFMDPEKLTEEEKKDVKKEHEEEIPADHKETKKPDLSPEEVETMMKKAREVDVKKDERKYDNEEHKEIVDNEVFRIPMPCYQCGEQGLQKSCLSYIPNFKEIIILAFNCDACGFRSVEVKQGGAVSEKGKRITLKVKNERDLARDLFKGDDSEVKIPELDLSLAAGTLGGIYTTVEGLITKIHDKLEEVNPFAAGDSSLDEKFRKFLKNLDSLKEGNIEFTLIIDDPLGNCFVYSDMHPEKDPQIIEEDYERDFEQNEMLGLNDINVDNYE</sequence>
<dbReference type="Pfam" id="PF03367">
    <property type="entry name" value="Zn_ribbon_ZPR1"/>
    <property type="match status" value="2"/>
</dbReference>
<dbReference type="SMART" id="SM00709">
    <property type="entry name" value="Zpr1"/>
    <property type="match status" value="2"/>
</dbReference>
<reference evidence="7" key="1">
    <citation type="submission" date="2023-07" db="EMBL/GenBank/DDBJ databases">
        <authorList>
            <consortium name="AG Swart"/>
            <person name="Singh M."/>
            <person name="Singh A."/>
            <person name="Seah K."/>
            <person name="Emmerich C."/>
        </authorList>
    </citation>
    <scope>NUCLEOTIDE SEQUENCE</scope>
    <source>
        <strain evidence="7">DP1</strain>
    </source>
</reference>
<evidence type="ECO:0000313" key="7">
    <source>
        <dbReference type="EMBL" id="CAI2366506.1"/>
    </source>
</evidence>
<dbReference type="InterPro" id="IPR056180">
    <property type="entry name" value="ZPR1_jr_dom"/>
</dbReference>